<evidence type="ECO:0000313" key="3">
    <source>
        <dbReference type="Proteomes" id="UP000317722"/>
    </source>
</evidence>
<dbReference type="Pfam" id="PF00756">
    <property type="entry name" value="Esterase"/>
    <property type="match status" value="1"/>
</dbReference>
<comment type="caution">
    <text evidence="2">The sequence shown here is derived from an EMBL/GenBank/DDBJ whole genome shotgun (WGS) entry which is preliminary data.</text>
</comment>
<evidence type="ECO:0000256" key="1">
    <source>
        <dbReference type="SAM" id="Phobius"/>
    </source>
</evidence>
<dbReference type="InterPro" id="IPR000801">
    <property type="entry name" value="Esterase-like"/>
</dbReference>
<dbReference type="PANTHER" id="PTHR48098:SF1">
    <property type="entry name" value="DIACYLGLYCEROL ACYLTRANSFERASE_MYCOLYLTRANSFERASE AG85A"/>
    <property type="match status" value="1"/>
</dbReference>
<feature type="transmembrane region" description="Helical" evidence="1">
    <location>
        <begin position="6"/>
        <end position="30"/>
    </location>
</feature>
<name>A0A502CU10_9MICO</name>
<organism evidence="2 3">
    <name type="scientific">Pedococcus bigeumensis</name>
    <dbReference type="NCBI Taxonomy" id="433644"/>
    <lineage>
        <taxon>Bacteria</taxon>
        <taxon>Bacillati</taxon>
        <taxon>Actinomycetota</taxon>
        <taxon>Actinomycetes</taxon>
        <taxon>Micrococcales</taxon>
        <taxon>Intrasporangiaceae</taxon>
        <taxon>Pedococcus</taxon>
    </lineage>
</organism>
<dbReference type="EMBL" id="RCZM01000004">
    <property type="protein sequence ID" value="TPG16293.1"/>
    <property type="molecule type" value="Genomic_DNA"/>
</dbReference>
<evidence type="ECO:0000313" key="2">
    <source>
        <dbReference type="EMBL" id="TPG16293.1"/>
    </source>
</evidence>
<keyword evidence="1" id="KW-0472">Membrane</keyword>
<dbReference type="SUPFAM" id="SSF53474">
    <property type="entry name" value="alpha/beta-Hydrolases"/>
    <property type="match status" value="1"/>
</dbReference>
<keyword evidence="1" id="KW-0812">Transmembrane</keyword>
<feature type="transmembrane region" description="Helical" evidence="1">
    <location>
        <begin position="42"/>
        <end position="60"/>
    </location>
</feature>
<dbReference type="AlphaFoldDB" id="A0A502CU10"/>
<keyword evidence="3" id="KW-1185">Reference proteome</keyword>
<dbReference type="InterPro" id="IPR029058">
    <property type="entry name" value="AB_hydrolase_fold"/>
</dbReference>
<keyword evidence="1" id="KW-1133">Transmembrane helix</keyword>
<protein>
    <submittedName>
        <fullName evidence="2">Esterase</fullName>
    </submittedName>
</protein>
<dbReference type="Proteomes" id="UP000317722">
    <property type="component" value="Unassembled WGS sequence"/>
</dbReference>
<dbReference type="GO" id="GO:0016747">
    <property type="term" value="F:acyltransferase activity, transferring groups other than amino-acyl groups"/>
    <property type="evidence" value="ECO:0007669"/>
    <property type="project" value="TreeGrafter"/>
</dbReference>
<dbReference type="Gene3D" id="3.40.50.1820">
    <property type="entry name" value="alpha/beta hydrolase"/>
    <property type="match status" value="1"/>
</dbReference>
<reference evidence="2 3" key="1">
    <citation type="journal article" date="2019" name="Environ. Microbiol.">
        <title>Species interactions and distinct microbial communities in high Arctic permafrost affected cryosols are associated with the CH4 and CO2 gas fluxes.</title>
        <authorList>
            <person name="Altshuler I."/>
            <person name="Hamel J."/>
            <person name="Turney S."/>
            <person name="Magnuson E."/>
            <person name="Levesque R."/>
            <person name="Greer C."/>
            <person name="Whyte L.G."/>
        </authorList>
    </citation>
    <scope>NUCLEOTIDE SEQUENCE [LARGE SCALE GENOMIC DNA]</scope>
    <source>
        <strain evidence="2 3">S9.3A</strain>
    </source>
</reference>
<proteinExistence type="predicted"/>
<dbReference type="InterPro" id="IPR050583">
    <property type="entry name" value="Mycobacterial_A85_antigen"/>
</dbReference>
<sequence length="384" mass="40949">MPLLGWPLLLTLGLATVLATVLVLVLWSRVRGPAPARVGQRLALVLTGQLTAVLLVAAVLNNYGFFYGSWSDLLGTSAPRAAVAQTGAARPVGRHRVLALEATRGTSLAGVDSWSTPAQWATRGRVESFTLSGGHSGMSEPAAVYLPPQYFQPAYARTVFPAVEVFTGYPGTTRALVSRMKYPNVLLSQIEAHRSRPMVLVMLRPTVAPPRDTECTDVPAGPQTLTYFGEDVPRTVSQDLRVMPVGWGAMGDSTGGYCAAKLLLTHSTVFTAAASLSGYYHTLKDGTTGDLWGGSPILRDLNDPEWLAAHQPQPPVSLFATIGTAETGSNGIRDTRKFAALVHAPMSMVTLVVHGGHNFATWSAVMPQALDFLSAHLARRPGVD</sequence>
<dbReference type="PANTHER" id="PTHR48098">
    <property type="entry name" value="ENTEROCHELIN ESTERASE-RELATED"/>
    <property type="match status" value="1"/>
</dbReference>
<gene>
    <name evidence="2" type="ORF">EAH86_13935</name>
</gene>
<dbReference type="OrthoDB" id="3723842at2"/>
<accession>A0A502CU10</accession>
<dbReference type="RefSeq" id="WP_140741708.1">
    <property type="nucleotide sequence ID" value="NZ_RCZM01000004.1"/>
</dbReference>